<dbReference type="EMBL" id="RXNS01000001">
    <property type="protein sequence ID" value="RTR07098.1"/>
    <property type="molecule type" value="Genomic_DNA"/>
</dbReference>
<dbReference type="RefSeq" id="WP_126480162.1">
    <property type="nucleotide sequence ID" value="NZ_RXNS01000001.1"/>
</dbReference>
<comment type="caution">
    <text evidence="2">The sequence shown here is derived from an EMBL/GenBank/DDBJ whole genome shotgun (WGS) entry which is preliminary data.</text>
</comment>
<keyword evidence="1" id="KW-0812">Transmembrane</keyword>
<feature type="transmembrane region" description="Helical" evidence="1">
    <location>
        <begin position="126"/>
        <end position="146"/>
    </location>
</feature>
<evidence type="ECO:0000256" key="1">
    <source>
        <dbReference type="SAM" id="Phobius"/>
    </source>
</evidence>
<reference evidence="2 3" key="1">
    <citation type="submission" date="2018-12" db="EMBL/GenBank/DDBJ databases">
        <authorList>
            <person name="Yu L."/>
        </authorList>
    </citation>
    <scope>NUCLEOTIDE SEQUENCE [LARGE SCALE GENOMIC DNA]</scope>
    <source>
        <strain evidence="2 3">11S</strain>
    </source>
</reference>
<organism evidence="2 3">
    <name type="scientific">Halomonas nitroreducens</name>
    <dbReference type="NCBI Taxonomy" id="447425"/>
    <lineage>
        <taxon>Bacteria</taxon>
        <taxon>Pseudomonadati</taxon>
        <taxon>Pseudomonadota</taxon>
        <taxon>Gammaproteobacteria</taxon>
        <taxon>Oceanospirillales</taxon>
        <taxon>Halomonadaceae</taxon>
        <taxon>Halomonas</taxon>
    </lineage>
</organism>
<sequence length="190" mass="19603">MTALARLLAALFSRPATLAMMAATTLGYALLFLWLSGDIAGGGRGGVHLSLTAWQRMFESRGPLRFEPVGLVELGPWVWTFSPLDTLIALGLGLLLGGNLAGLWLARREPAACPRRAPRAAGLAALPALLAGGACCAPLLVVWLGLPIAGGLAVLAPWLIPLACLVLLLGLVRLAIGRNQQGSEGRGGGS</sequence>
<feature type="transmembrane region" description="Helical" evidence="1">
    <location>
        <begin position="158"/>
        <end position="176"/>
    </location>
</feature>
<accession>A0A3S0HVN4</accession>
<name>A0A3S0HVN4_9GAMM</name>
<dbReference type="AlphaFoldDB" id="A0A3S0HVN4"/>
<dbReference type="Proteomes" id="UP000267400">
    <property type="component" value="Unassembled WGS sequence"/>
</dbReference>
<keyword evidence="1" id="KW-0472">Membrane</keyword>
<keyword evidence="3" id="KW-1185">Reference proteome</keyword>
<evidence type="ECO:0000313" key="3">
    <source>
        <dbReference type="Proteomes" id="UP000267400"/>
    </source>
</evidence>
<gene>
    <name evidence="2" type="ORF">EKG36_01200</name>
</gene>
<protein>
    <submittedName>
        <fullName evidence="2">Uncharacterized protein</fullName>
    </submittedName>
</protein>
<dbReference type="OrthoDB" id="6169165at2"/>
<proteinExistence type="predicted"/>
<keyword evidence="1" id="KW-1133">Transmembrane helix</keyword>
<evidence type="ECO:0000313" key="2">
    <source>
        <dbReference type="EMBL" id="RTR07098.1"/>
    </source>
</evidence>
<feature type="transmembrane region" description="Helical" evidence="1">
    <location>
        <begin position="87"/>
        <end position="106"/>
    </location>
</feature>